<evidence type="ECO:0000313" key="7">
    <source>
        <dbReference type="EMBL" id="GMS92173.1"/>
    </source>
</evidence>
<reference evidence="7" key="1">
    <citation type="submission" date="2023-10" db="EMBL/GenBank/DDBJ databases">
        <title>Genome assembly of Pristionchus species.</title>
        <authorList>
            <person name="Yoshida K."/>
            <person name="Sommer R.J."/>
        </authorList>
    </citation>
    <scope>NUCLEOTIDE SEQUENCE</scope>
    <source>
        <strain evidence="7">RS0144</strain>
    </source>
</reference>
<dbReference type="Proteomes" id="UP001432027">
    <property type="component" value="Unassembled WGS sequence"/>
</dbReference>
<feature type="transmembrane region" description="Helical" evidence="6">
    <location>
        <begin position="6"/>
        <end position="26"/>
    </location>
</feature>
<dbReference type="PANTHER" id="PTHR22945:SF40">
    <property type="entry name" value="SERPENTINE RECEPTOR, CLASS D (DELTA)-RELATED"/>
    <property type="match status" value="1"/>
</dbReference>
<organism evidence="7 8">
    <name type="scientific">Pristionchus entomophagus</name>
    <dbReference type="NCBI Taxonomy" id="358040"/>
    <lineage>
        <taxon>Eukaryota</taxon>
        <taxon>Metazoa</taxon>
        <taxon>Ecdysozoa</taxon>
        <taxon>Nematoda</taxon>
        <taxon>Chromadorea</taxon>
        <taxon>Rhabditida</taxon>
        <taxon>Rhabditina</taxon>
        <taxon>Diplogasteromorpha</taxon>
        <taxon>Diplogasteroidea</taxon>
        <taxon>Neodiplogasteridae</taxon>
        <taxon>Pristionchus</taxon>
    </lineage>
</organism>
<comment type="caution">
    <text evidence="7">The sequence shown here is derived from an EMBL/GenBank/DDBJ whole genome shotgun (WGS) entry which is preliminary data.</text>
</comment>
<feature type="non-terminal residue" evidence="7">
    <location>
        <position position="292"/>
    </location>
</feature>
<keyword evidence="5 6" id="KW-0472">Membrane</keyword>
<feature type="transmembrane region" description="Helical" evidence="6">
    <location>
        <begin position="119"/>
        <end position="141"/>
    </location>
</feature>
<dbReference type="Pfam" id="PF10317">
    <property type="entry name" value="7TM_GPCR_Srd"/>
    <property type="match status" value="1"/>
</dbReference>
<evidence type="ECO:0000313" key="8">
    <source>
        <dbReference type="Proteomes" id="UP001432027"/>
    </source>
</evidence>
<proteinExistence type="inferred from homology"/>
<feature type="transmembrane region" description="Helical" evidence="6">
    <location>
        <begin position="186"/>
        <end position="212"/>
    </location>
</feature>
<evidence type="ECO:0000256" key="2">
    <source>
        <dbReference type="ARBA" id="ARBA00009166"/>
    </source>
</evidence>
<dbReference type="EMBL" id="BTSX01000004">
    <property type="protein sequence ID" value="GMS92173.1"/>
    <property type="molecule type" value="Genomic_DNA"/>
</dbReference>
<keyword evidence="8" id="KW-1185">Reference proteome</keyword>
<feature type="transmembrane region" description="Helical" evidence="6">
    <location>
        <begin position="63"/>
        <end position="81"/>
    </location>
</feature>
<dbReference type="AlphaFoldDB" id="A0AAV5TFM4"/>
<keyword evidence="4 6" id="KW-1133">Transmembrane helix</keyword>
<accession>A0AAV5TFM4</accession>
<keyword evidence="3 6" id="KW-0812">Transmembrane</keyword>
<evidence type="ECO:0008006" key="9">
    <source>
        <dbReference type="Google" id="ProtNLM"/>
    </source>
</evidence>
<evidence type="ECO:0000256" key="6">
    <source>
        <dbReference type="SAM" id="Phobius"/>
    </source>
</evidence>
<dbReference type="InterPro" id="IPR050920">
    <property type="entry name" value="Nematode_rcpt-like_delta"/>
</dbReference>
<evidence type="ECO:0000256" key="4">
    <source>
        <dbReference type="ARBA" id="ARBA00022989"/>
    </source>
</evidence>
<sequence>MFVLSIHLSLLAFGLVMSILLLLAIFRGTPRTIKNYSVLLFWCAFNDLVSIVADLMSMERLTILLPSFVFIAIGPCTMISLDFCNYCNSFFCGTIVQSTIIQCISFWYRYRILSKPAPGAFVLNMIVMFCALPNVAHMIFFKNIKDYNPALLNAVQKLYPNQKWTGAFLYGLSDIFEPGKAITYGYFFVIMPVLFGFLIYIRSRVSFVIFALRDRRSMSEKTYAMHHVFLKILTIHALLPLTIIVGCASVVLIILGIYNPEFEALIFLMAMIPPIVNPTITIWFMKPYKAWV</sequence>
<protein>
    <recommendedName>
        <fullName evidence="9">G protein-coupled receptor</fullName>
    </recommendedName>
</protein>
<evidence type="ECO:0000256" key="1">
    <source>
        <dbReference type="ARBA" id="ARBA00004141"/>
    </source>
</evidence>
<comment type="similarity">
    <text evidence="2">Belongs to the nematode receptor-like protein srd family.</text>
</comment>
<dbReference type="GO" id="GO:0016020">
    <property type="term" value="C:membrane"/>
    <property type="evidence" value="ECO:0007669"/>
    <property type="project" value="UniProtKB-SubCell"/>
</dbReference>
<feature type="transmembrane region" description="Helical" evidence="6">
    <location>
        <begin position="233"/>
        <end position="258"/>
    </location>
</feature>
<evidence type="ECO:0000256" key="3">
    <source>
        <dbReference type="ARBA" id="ARBA00022692"/>
    </source>
</evidence>
<name>A0AAV5TFM4_9BILA</name>
<gene>
    <name evidence="7" type="ORF">PENTCL1PPCAC_14348</name>
</gene>
<evidence type="ECO:0000256" key="5">
    <source>
        <dbReference type="ARBA" id="ARBA00023136"/>
    </source>
</evidence>
<dbReference type="PANTHER" id="PTHR22945">
    <property type="entry name" value="SERPENTINE RECEPTOR, CLASS D DELTA"/>
    <property type="match status" value="1"/>
</dbReference>
<dbReference type="InterPro" id="IPR019421">
    <property type="entry name" value="7TM_GPCR_serpentine_rcpt_Srd"/>
</dbReference>
<feature type="transmembrane region" description="Helical" evidence="6">
    <location>
        <begin position="264"/>
        <end position="285"/>
    </location>
</feature>
<feature type="transmembrane region" description="Helical" evidence="6">
    <location>
        <begin position="38"/>
        <end position="57"/>
    </location>
</feature>
<comment type="subcellular location">
    <subcellularLocation>
        <location evidence="1">Membrane</location>
        <topology evidence="1">Multi-pass membrane protein</topology>
    </subcellularLocation>
</comment>